<gene>
    <name evidence="1" type="ORF">CAPTEDRAFT_196532</name>
</gene>
<organism evidence="1">
    <name type="scientific">Capitella teleta</name>
    <name type="common">Polychaete worm</name>
    <dbReference type="NCBI Taxonomy" id="283909"/>
    <lineage>
        <taxon>Eukaryota</taxon>
        <taxon>Metazoa</taxon>
        <taxon>Spiralia</taxon>
        <taxon>Lophotrochozoa</taxon>
        <taxon>Annelida</taxon>
        <taxon>Polychaeta</taxon>
        <taxon>Sedentaria</taxon>
        <taxon>Scolecida</taxon>
        <taxon>Capitellidae</taxon>
        <taxon>Capitella</taxon>
    </lineage>
</organism>
<dbReference type="AlphaFoldDB" id="R7U4M3"/>
<evidence type="ECO:0000313" key="2">
    <source>
        <dbReference type="EnsemblMetazoa" id="CapteP196532"/>
    </source>
</evidence>
<dbReference type="EMBL" id="AMQN01010383">
    <property type="status" value="NOT_ANNOTATED_CDS"/>
    <property type="molecule type" value="Genomic_DNA"/>
</dbReference>
<dbReference type="EMBL" id="KB307685">
    <property type="protein sequence ID" value="ELT98641.1"/>
    <property type="molecule type" value="Genomic_DNA"/>
</dbReference>
<keyword evidence="3" id="KW-1185">Reference proteome</keyword>
<reference evidence="3" key="1">
    <citation type="submission" date="2012-12" db="EMBL/GenBank/DDBJ databases">
        <authorList>
            <person name="Hellsten U."/>
            <person name="Grimwood J."/>
            <person name="Chapman J.A."/>
            <person name="Shapiro H."/>
            <person name="Aerts A."/>
            <person name="Otillar R.P."/>
            <person name="Terry A.Y."/>
            <person name="Boore J.L."/>
            <person name="Simakov O."/>
            <person name="Marletaz F."/>
            <person name="Cho S.-J."/>
            <person name="Edsinger-Gonzales E."/>
            <person name="Havlak P."/>
            <person name="Kuo D.-H."/>
            <person name="Larsson T."/>
            <person name="Lv J."/>
            <person name="Arendt D."/>
            <person name="Savage R."/>
            <person name="Osoegawa K."/>
            <person name="de Jong P."/>
            <person name="Lindberg D.R."/>
            <person name="Seaver E.C."/>
            <person name="Weisblat D.A."/>
            <person name="Putnam N.H."/>
            <person name="Grigoriev I.V."/>
            <person name="Rokhsar D.S."/>
        </authorList>
    </citation>
    <scope>NUCLEOTIDE SEQUENCE</scope>
    <source>
        <strain evidence="3">I ESC-2004</strain>
    </source>
</reference>
<evidence type="ECO:0000313" key="1">
    <source>
        <dbReference type="EMBL" id="ELT98641.1"/>
    </source>
</evidence>
<reference evidence="2" key="3">
    <citation type="submission" date="2015-06" db="UniProtKB">
        <authorList>
            <consortium name="EnsemblMetazoa"/>
        </authorList>
    </citation>
    <scope>IDENTIFICATION</scope>
</reference>
<accession>R7U4M3</accession>
<dbReference type="HOGENOM" id="CLU_1278702_0_0_1"/>
<evidence type="ECO:0000313" key="3">
    <source>
        <dbReference type="Proteomes" id="UP000014760"/>
    </source>
</evidence>
<dbReference type="Proteomes" id="UP000014760">
    <property type="component" value="Unassembled WGS sequence"/>
</dbReference>
<reference evidence="1 3" key="2">
    <citation type="journal article" date="2013" name="Nature">
        <title>Insights into bilaterian evolution from three spiralian genomes.</title>
        <authorList>
            <person name="Simakov O."/>
            <person name="Marletaz F."/>
            <person name="Cho S.J."/>
            <person name="Edsinger-Gonzales E."/>
            <person name="Havlak P."/>
            <person name="Hellsten U."/>
            <person name="Kuo D.H."/>
            <person name="Larsson T."/>
            <person name="Lv J."/>
            <person name="Arendt D."/>
            <person name="Savage R."/>
            <person name="Osoegawa K."/>
            <person name="de Jong P."/>
            <person name="Grimwood J."/>
            <person name="Chapman J.A."/>
            <person name="Shapiro H."/>
            <person name="Aerts A."/>
            <person name="Otillar R.P."/>
            <person name="Terry A.Y."/>
            <person name="Boore J.L."/>
            <person name="Grigoriev I.V."/>
            <person name="Lindberg D.R."/>
            <person name="Seaver E.C."/>
            <person name="Weisblat D.A."/>
            <person name="Putnam N.H."/>
            <person name="Rokhsar D.S."/>
        </authorList>
    </citation>
    <scope>NUCLEOTIDE SEQUENCE</scope>
    <source>
        <strain evidence="1 3">I ESC-2004</strain>
    </source>
</reference>
<protein>
    <submittedName>
        <fullName evidence="1 2">Uncharacterized protein</fullName>
    </submittedName>
</protein>
<proteinExistence type="predicted"/>
<name>R7U4M3_CAPTE</name>
<dbReference type="EnsemblMetazoa" id="CapteT196532">
    <property type="protein sequence ID" value="CapteP196532"/>
    <property type="gene ID" value="CapteG196532"/>
</dbReference>
<sequence>MSTWPLLLVPFNFLPDGNFVHHEGTNQLLSSLGTHFQGPERFLSEPWRTVDYLKPVFHSARMGEAGIESVSHVSIGMWAVEMEGEGETAQFWGVLLGKRPASYLSLSPLQEVFHTSSRSLKDGCTLVTTSFFFRRRFCCCRPLIFFRMEEMVCWAASSLRFRDLSGERKPATTLGTSGGLIQERGLRRLRHRLHFNLRRDAAGTLAWEDRGDDVVP</sequence>